<dbReference type="EMBL" id="BGZL01000001">
    <property type="protein sequence ID" value="GBP99017.1"/>
    <property type="molecule type" value="Genomic_DNA"/>
</dbReference>
<evidence type="ECO:0000313" key="5">
    <source>
        <dbReference type="Proteomes" id="UP000265354"/>
    </source>
</evidence>
<dbReference type="InterPro" id="IPR036457">
    <property type="entry name" value="PPM-type-like_dom_sf"/>
</dbReference>
<dbReference type="RefSeq" id="WP_245990661.1">
    <property type="nucleotide sequence ID" value="NZ_BGZL01000001.1"/>
</dbReference>
<dbReference type="GO" id="GO:0016791">
    <property type="term" value="F:phosphatase activity"/>
    <property type="evidence" value="ECO:0007669"/>
    <property type="project" value="TreeGrafter"/>
</dbReference>
<reference evidence="4 5" key="1">
    <citation type="submission" date="2018-07" db="EMBL/GenBank/DDBJ databases">
        <title>Whole Genome Shotgun Sequence of Streptomyces spongiicola strain 531S.</title>
        <authorList>
            <person name="Dohra H."/>
            <person name="Kodani S."/>
        </authorList>
    </citation>
    <scope>NUCLEOTIDE SEQUENCE [LARGE SCALE GENOMIC DNA]</scope>
    <source>
        <strain evidence="4 5">531S</strain>
    </source>
</reference>
<evidence type="ECO:0000259" key="3">
    <source>
        <dbReference type="SMART" id="SM00331"/>
    </source>
</evidence>
<dbReference type="SUPFAM" id="SSF81606">
    <property type="entry name" value="PP2C-like"/>
    <property type="match status" value="1"/>
</dbReference>
<evidence type="ECO:0000256" key="2">
    <source>
        <dbReference type="SAM" id="MobiDB-lite"/>
    </source>
</evidence>
<comment type="caution">
    <text evidence="4">The sequence shown here is derived from an EMBL/GenBank/DDBJ whole genome shotgun (WGS) entry which is preliminary data.</text>
</comment>
<dbReference type="InterPro" id="IPR052016">
    <property type="entry name" value="Bact_Sigma-Reg"/>
</dbReference>
<evidence type="ECO:0000256" key="1">
    <source>
        <dbReference type="ARBA" id="ARBA00022801"/>
    </source>
</evidence>
<gene>
    <name evidence="4" type="ORF">SSP531S_04110</name>
</gene>
<evidence type="ECO:0000313" key="4">
    <source>
        <dbReference type="EMBL" id="GBP99017.1"/>
    </source>
</evidence>
<dbReference type="SMART" id="SM00331">
    <property type="entry name" value="PP2C_SIG"/>
    <property type="match status" value="1"/>
</dbReference>
<sequence>MDEFAALEQALRGAAPHSLLDVMSAALDERYGTTAVELRLADYGTRSLQAVAAEPGAAEPVPIHGSPQGRVFGSQEPYVTGESGDRVSVHLPVTVRGDRLGVLTVGMAADAFTEADLPDLGLACEALGHEMLVAERDTDLYLLARRAARLTLAAEIQWQLLPGRACARDEFALGAQLEPAYGIFGDNYDWSVSRDHLTVAVTNGMGDGTEAALLSNLAVNALRNARRAGLCLADQAALADQAVYAHYRGRAYVSVLLLRFDLATGEVEAVDAGSPRLWRLRDREVEPIPFDAQLPLGMFEETVYVPERFTVRPGDRLVFGSDGVYEALSPAGEPYGERSLPRALLAASLLPPTQVPGAVLRELAGHRGDKSPDDDALVLCLDWYGRGAGTGGLPRAAARSGGLPHVASRSGGLPHVAS</sequence>
<dbReference type="PANTHER" id="PTHR43156:SF2">
    <property type="entry name" value="STAGE II SPORULATION PROTEIN E"/>
    <property type="match status" value="1"/>
</dbReference>
<accession>A0A388SQV9</accession>
<dbReference type="PANTHER" id="PTHR43156">
    <property type="entry name" value="STAGE II SPORULATION PROTEIN E-RELATED"/>
    <property type="match status" value="1"/>
</dbReference>
<dbReference type="AlphaFoldDB" id="A0A388SQV9"/>
<feature type="domain" description="PPM-type phosphatase" evidence="3">
    <location>
        <begin position="166"/>
        <end position="383"/>
    </location>
</feature>
<keyword evidence="1" id="KW-0378">Hydrolase</keyword>
<proteinExistence type="predicted"/>
<feature type="region of interest" description="Disordered" evidence="2">
    <location>
        <begin position="394"/>
        <end position="418"/>
    </location>
</feature>
<name>A0A388SQV9_9ACTN</name>
<protein>
    <submittedName>
        <fullName evidence="4">Protein phosphatase</fullName>
    </submittedName>
</protein>
<dbReference type="Gene3D" id="3.60.40.10">
    <property type="entry name" value="PPM-type phosphatase domain"/>
    <property type="match status" value="1"/>
</dbReference>
<organism evidence="4 5">
    <name type="scientific">Streptomyces spongiicola</name>
    <dbReference type="NCBI Taxonomy" id="1690221"/>
    <lineage>
        <taxon>Bacteria</taxon>
        <taxon>Bacillati</taxon>
        <taxon>Actinomycetota</taxon>
        <taxon>Actinomycetes</taxon>
        <taxon>Kitasatosporales</taxon>
        <taxon>Streptomycetaceae</taxon>
        <taxon>Streptomyces</taxon>
    </lineage>
</organism>
<dbReference type="Proteomes" id="UP000265354">
    <property type="component" value="Unassembled WGS sequence"/>
</dbReference>
<dbReference type="InterPro" id="IPR001932">
    <property type="entry name" value="PPM-type_phosphatase-like_dom"/>
</dbReference>
<dbReference type="Pfam" id="PF07228">
    <property type="entry name" value="SpoIIE"/>
    <property type="match status" value="1"/>
</dbReference>